<reference evidence="4 5" key="1">
    <citation type="submission" date="2014-01" db="EMBL/GenBank/DDBJ databases">
        <title>Sulfitobacter sp. H3 (MCCC 1A00686) Genome Sequencing.</title>
        <authorList>
            <person name="Lai Q."/>
            <person name="Hong Z."/>
        </authorList>
    </citation>
    <scope>NUCLEOTIDE SEQUENCE [LARGE SCALE GENOMIC DNA]</scope>
    <source>
        <strain evidence="4 5">H3</strain>
    </source>
</reference>
<comment type="caution">
    <text evidence="4">The sequence shown here is derived from an EMBL/GenBank/DDBJ whole genome shotgun (WGS) entry which is preliminary data.</text>
</comment>
<dbReference type="Proteomes" id="UP000027746">
    <property type="component" value="Unassembled WGS sequence"/>
</dbReference>
<feature type="region of interest" description="Disordered" evidence="1">
    <location>
        <begin position="262"/>
        <end position="281"/>
    </location>
</feature>
<dbReference type="SUPFAM" id="SSF81606">
    <property type="entry name" value="PP2C-like"/>
    <property type="match status" value="1"/>
</dbReference>
<evidence type="ECO:0000313" key="4">
    <source>
        <dbReference type="EMBL" id="KEJ97552.1"/>
    </source>
</evidence>
<dbReference type="AlphaFoldDB" id="A0A073JIM2"/>
<feature type="region of interest" description="Disordered" evidence="1">
    <location>
        <begin position="363"/>
        <end position="390"/>
    </location>
</feature>
<dbReference type="OrthoDB" id="9801841at2"/>
<feature type="compositionally biased region" description="Low complexity" evidence="1">
    <location>
        <begin position="305"/>
        <end position="317"/>
    </location>
</feature>
<gene>
    <name evidence="4" type="ORF">SUH3_00790</name>
</gene>
<dbReference type="PROSITE" id="PS51746">
    <property type="entry name" value="PPM_2"/>
    <property type="match status" value="1"/>
</dbReference>
<keyword evidence="2" id="KW-1133">Transmembrane helix</keyword>
<evidence type="ECO:0000256" key="2">
    <source>
        <dbReference type="SAM" id="Phobius"/>
    </source>
</evidence>
<keyword evidence="2" id="KW-0812">Transmembrane</keyword>
<feature type="domain" description="PPM-type phosphatase" evidence="3">
    <location>
        <begin position="9"/>
        <end position="259"/>
    </location>
</feature>
<dbReference type="InterPro" id="IPR036457">
    <property type="entry name" value="PPM-type-like_dom_sf"/>
</dbReference>
<dbReference type="EMBL" id="JAMD01000001">
    <property type="protein sequence ID" value="KEJ97552.1"/>
    <property type="molecule type" value="Genomic_DNA"/>
</dbReference>
<dbReference type="CDD" id="cd00143">
    <property type="entry name" value="PP2Cc"/>
    <property type="match status" value="1"/>
</dbReference>
<dbReference type="SMART" id="SM00332">
    <property type="entry name" value="PP2Cc"/>
    <property type="match status" value="1"/>
</dbReference>
<feature type="region of interest" description="Disordered" evidence="1">
    <location>
        <begin position="297"/>
        <end position="317"/>
    </location>
</feature>
<dbReference type="SMART" id="SM00331">
    <property type="entry name" value="PP2C_SIG"/>
    <property type="match status" value="1"/>
</dbReference>
<evidence type="ECO:0000259" key="3">
    <source>
        <dbReference type="PROSITE" id="PS51746"/>
    </source>
</evidence>
<evidence type="ECO:0000313" key="5">
    <source>
        <dbReference type="Proteomes" id="UP000027746"/>
    </source>
</evidence>
<dbReference type="InterPro" id="IPR001932">
    <property type="entry name" value="PPM-type_phosphatase-like_dom"/>
</dbReference>
<dbReference type="RefSeq" id="WP_051693789.1">
    <property type="nucleotide sequence ID" value="NZ_CP054599.1"/>
</dbReference>
<feature type="transmembrane region" description="Helical" evidence="2">
    <location>
        <begin position="324"/>
        <end position="346"/>
    </location>
</feature>
<keyword evidence="5" id="KW-1185">Reference proteome</keyword>
<dbReference type="Pfam" id="PF13672">
    <property type="entry name" value="PP2C_2"/>
    <property type="match status" value="1"/>
</dbReference>
<keyword evidence="2" id="KW-0472">Membrane</keyword>
<accession>A0A073JIM2</accession>
<dbReference type="GeneID" id="68870084"/>
<dbReference type="Gene3D" id="3.60.40.10">
    <property type="entry name" value="PPM-type phosphatase domain"/>
    <property type="match status" value="1"/>
</dbReference>
<protein>
    <recommendedName>
        <fullName evidence="3">PPM-type phosphatase domain-containing protein</fullName>
    </recommendedName>
</protein>
<proteinExistence type="predicted"/>
<name>A0A073JIM2_9RHOB</name>
<organism evidence="4 5">
    <name type="scientific">Pseudosulfitobacter pseudonitzschiae</name>
    <dbReference type="NCBI Taxonomy" id="1402135"/>
    <lineage>
        <taxon>Bacteria</taxon>
        <taxon>Pseudomonadati</taxon>
        <taxon>Pseudomonadota</taxon>
        <taxon>Alphaproteobacteria</taxon>
        <taxon>Rhodobacterales</taxon>
        <taxon>Roseobacteraceae</taxon>
        <taxon>Pseudosulfitobacter</taxon>
    </lineage>
</organism>
<sequence length="390" mass="41521">MSKARFHYDTAFALSQGGRDYQEDCLLSAFGGGAAQGFAVLADGMGGQAAGDVASQLVAYEVAFDLQNRLRDGPGAENGLPASLRGMADRANETIADNVEHNPDREGMGATLLATVMFQNRLYWVSVGDSPLYLYRDGALRQINEDHSMAPIIAKMVEDGELDPEAALNHPNRNALTSVLMGGKVKLKNAPETATELQQGDVVIAASDGLQFLSDAMIAEVLAEQAGASSQQICTALMQALEALDDPDQDNIAILVLQLARQTDTPPPPRGRPQQITRERPKAAAAAVRSVETFMPEPDPEQIKQAAPQPAAPAGQATPSKLPLALIAGVIVAALVVLVLAYLYIFGRPAPGRMQMSEYPVTSERASASAGRETDKYLGYDQNRSMSSGR</sequence>
<evidence type="ECO:0000256" key="1">
    <source>
        <dbReference type="SAM" id="MobiDB-lite"/>
    </source>
</evidence>